<dbReference type="AlphaFoldDB" id="A0ABD2KUH7"/>
<keyword evidence="3" id="KW-1185">Reference proteome</keyword>
<feature type="region of interest" description="Disordered" evidence="1">
    <location>
        <begin position="23"/>
        <end position="68"/>
    </location>
</feature>
<dbReference type="EMBL" id="JBICBT010000654">
    <property type="protein sequence ID" value="KAL3106347.1"/>
    <property type="molecule type" value="Genomic_DNA"/>
</dbReference>
<evidence type="ECO:0000313" key="2">
    <source>
        <dbReference type="EMBL" id="KAL3106347.1"/>
    </source>
</evidence>
<gene>
    <name evidence="2" type="ORF">niasHT_013176</name>
</gene>
<evidence type="ECO:0000313" key="3">
    <source>
        <dbReference type="Proteomes" id="UP001620626"/>
    </source>
</evidence>
<reference evidence="2 3" key="1">
    <citation type="submission" date="2024-10" db="EMBL/GenBank/DDBJ databases">
        <authorList>
            <person name="Kim D."/>
        </authorList>
    </citation>
    <scope>NUCLEOTIDE SEQUENCE [LARGE SCALE GENOMIC DNA]</scope>
    <source>
        <strain evidence="2">BH-2024</strain>
    </source>
</reference>
<comment type="caution">
    <text evidence="2">The sequence shown here is derived from an EMBL/GenBank/DDBJ whole genome shotgun (WGS) entry which is preliminary data.</text>
</comment>
<organism evidence="2 3">
    <name type="scientific">Heterodera trifolii</name>
    <dbReference type="NCBI Taxonomy" id="157864"/>
    <lineage>
        <taxon>Eukaryota</taxon>
        <taxon>Metazoa</taxon>
        <taxon>Ecdysozoa</taxon>
        <taxon>Nematoda</taxon>
        <taxon>Chromadorea</taxon>
        <taxon>Rhabditida</taxon>
        <taxon>Tylenchina</taxon>
        <taxon>Tylenchomorpha</taxon>
        <taxon>Tylenchoidea</taxon>
        <taxon>Heteroderidae</taxon>
        <taxon>Heteroderinae</taxon>
        <taxon>Heterodera</taxon>
    </lineage>
</organism>
<proteinExistence type="predicted"/>
<dbReference type="Proteomes" id="UP001620626">
    <property type="component" value="Unassembled WGS sequence"/>
</dbReference>
<feature type="compositionally biased region" description="Basic and acidic residues" evidence="1">
    <location>
        <begin position="29"/>
        <end position="42"/>
    </location>
</feature>
<accession>A0ABD2KUH7</accession>
<protein>
    <submittedName>
        <fullName evidence="2">Uncharacterized protein</fullName>
    </submittedName>
</protein>
<feature type="compositionally biased region" description="Polar residues" evidence="1">
    <location>
        <begin position="56"/>
        <end position="66"/>
    </location>
</feature>
<name>A0ABD2KUH7_9BILA</name>
<sequence>MKRFKAAGLAAAPRIFTVRRCAHFSPEARQTDDETPRGENGQKGRGITPDDGGDPSSPQQHTNIQKSEFGALENGESRGKEFVFAYAFIWASEAYSTHKSVDRLSETLVKLTYSNLSIRQGLINRSLETLVKLTYSNLSIRQGLINRSLCSVSHFYYKNVKW</sequence>
<evidence type="ECO:0000256" key="1">
    <source>
        <dbReference type="SAM" id="MobiDB-lite"/>
    </source>
</evidence>